<gene>
    <name evidence="3" type="ORF">K493DRAFT_37874</name>
</gene>
<dbReference type="CDD" id="cd00519">
    <property type="entry name" value="Lipase_3"/>
    <property type="match status" value="1"/>
</dbReference>
<dbReference type="Proteomes" id="UP000193498">
    <property type="component" value="Unassembled WGS sequence"/>
</dbReference>
<organism evidence="3 4">
    <name type="scientific">Basidiobolus meristosporus CBS 931.73</name>
    <dbReference type="NCBI Taxonomy" id="1314790"/>
    <lineage>
        <taxon>Eukaryota</taxon>
        <taxon>Fungi</taxon>
        <taxon>Fungi incertae sedis</taxon>
        <taxon>Zoopagomycota</taxon>
        <taxon>Entomophthoromycotina</taxon>
        <taxon>Basidiobolomycetes</taxon>
        <taxon>Basidiobolales</taxon>
        <taxon>Basidiobolaceae</taxon>
        <taxon>Basidiobolus</taxon>
    </lineage>
</organism>
<dbReference type="STRING" id="1314790.A0A1Y1Y593"/>
<protein>
    <submittedName>
        <fullName evidence="3">Alpha/beta-hydrolase</fullName>
    </submittedName>
</protein>
<name>A0A1Y1Y593_9FUNG</name>
<dbReference type="PANTHER" id="PTHR45856">
    <property type="entry name" value="ALPHA/BETA-HYDROLASES SUPERFAMILY PROTEIN"/>
    <property type="match status" value="1"/>
</dbReference>
<feature type="signal peptide" evidence="1">
    <location>
        <begin position="1"/>
        <end position="19"/>
    </location>
</feature>
<dbReference type="InterPro" id="IPR002921">
    <property type="entry name" value="Fungal_lipase-type"/>
</dbReference>
<evidence type="ECO:0000313" key="3">
    <source>
        <dbReference type="EMBL" id="ORX93192.1"/>
    </source>
</evidence>
<evidence type="ECO:0000313" key="4">
    <source>
        <dbReference type="Proteomes" id="UP000193498"/>
    </source>
</evidence>
<dbReference type="OrthoDB" id="438440at2759"/>
<evidence type="ECO:0000259" key="2">
    <source>
        <dbReference type="Pfam" id="PF01764"/>
    </source>
</evidence>
<dbReference type="EMBL" id="MCFE01000244">
    <property type="protein sequence ID" value="ORX93192.1"/>
    <property type="molecule type" value="Genomic_DNA"/>
</dbReference>
<keyword evidence="4" id="KW-1185">Reference proteome</keyword>
<dbReference type="InterPro" id="IPR051218">
    <property type="entry name" value="Sec_MonoDiacylglyc_Lipase"/>
</dbReference>
<dbReference type="InParanoid" id="A0A1Y1Y593"/>
<sequence>MRNPFHCLLLLLLIPLIHGSPAFRQKPFGSKEERAIIEENLKNTLVTHAQYASASYCPREKVESWLCGNRCIGELKLTSYFTAKVTGMAGYVGIDEKKKKIVVALRGSMNVGNWFQNLQFAPLNYEYPNASSDTRVYFGFYGAFKSVRGYIREGIAKAISSVEDCSEFDTVVTGHSLGGAVAVFTALDIKRNYAKEGGNTTALKRLNTDRLYLHTYGEPRVGNEKFSQLVSTVLYTKPDRVIRVTSGNDPVPQIPLEVMMYQHHPHEVWIDTAGNAISCLDREGEDSKCSHGQLVYDPITHMKYWDIEFGPMCK</sequence>
<dbReference type="InterPro" id="IPR029058">
    <property type="entry name" value="AB_hydrolase_fold"/>
</dbReference>
<accession>A0A1Y1Y593</accession>
<keyword evidence="3" id="KW-0378">Hydrolase</keyword>
<dbReference type="GO" id="GO:0006629">
    <property type="term" value="P:lipid metabolic process"/>
    <property type="evidence" value="ECO:0007669"/>
    <property type="project" value="InterPro"/>
</dbReference>
<evidence type="ECO:0000256" key="1">
    <source>
        <dbReference type="SAM" id="SignalP"/>
    </source>
</evidence>
<feature type="domain" description="Fungal lipase-type" evidence="2">
    <location>
        <begin position="102"/>
        <end position="257"/>
    </location>
</feature>
<dbReference type="SUPFAM" id="SSF53474">
    <property type="entry name" value="alpha/beta-Hydrolases"/>
    <property type="match status" value="1"/>
</dbReference>
<dbReference type="PANTHER" id="PTHR45856:SF25">
    <property type="entry name" value="FUNGAL LIPASE-LIKE DOMAIN-CONTAINING PROTEIN"/>
    <property type="match status" value="1"/>
</dbReference>
<dbReference type="AlphaFoldDB" id="A0A1Y1Y593"/>
<keyword evidence="1" id="KW-0732">Signal</keyword>
<dbReference type="Pfam" id="PF01764">
    <property type="entry name" value="Lipase_3"/>
    <property type="match status" value="1"/>
</dbReference>
<comment type="caution">
    <text evidence="3">The sequence shown here is derived from an EMBL/GenBank/DDBJ whole genome shotgun (WGS) entry which is preliminary data.</text>
</comment>
<reference evidence="3 4" key="1">
    <citation type="submission" date="2016-07" db="EMBL/GenBank/DDBJ databases">
        <title>Pervasive Adenine N6-methylation of Active Genes in Fungi.</title>
        <authorList>
            <consortium name="DOE Joint Genome Institute"/>
            <person name="Mondo S.J."/>
            <person name="Dannebaum R.O."/>
            <person name="Kuo R.C."/>
            <person name="Labutti K."/>
            <person name="Haridas S."/>
            <person name="Kuo A."/>
            <person name="Salamov A."/>
            <person name="Ahrendt S.R."/>
            <person name="Lipzen A."/>
            <person name="Sullivan W."/>
            <person name="Andreopoulos W.B."/>
            <person name="Clum A."/>
            <person name="Lindquist E."/>
            <person name="Daum C."/>
            <person name="Ramamoorthy G.K."/>
            <person name="Gryganskyi A."/>
            <person name="Culley D."/>
            <person name="Magnuson J.K."/>
            <person name="James T.Y."/>
            <person name="O'Malley M.A."/>
            <person name="Stajich J.E."/>
            <person name="Spatafora J.W."/>
            <person name="Visel A."/>
            <person name="Grigoriev I.V."/>
        </authorList>
    </citation>
    <scope>NUCLEOTIDE SEQUENCE [LARGE SCALE GENOMIC DNA]</scope>
    <source>
        <strain evidence="3 4">CBS 931.73</strain>
    </source>
</reference>
<dbReference type="Gene3D" id="3.40.50.1820">
    <property type="entry name" value="alpha/beta hydrolase"/>
    <property type="match status" value="1"/>
</dbReference>
<proteinExistence type="predicted"/>
<feature type="chain" id="PRO_5012666106" evidence="1">
    <location>
        <begin position="20"/>
        <end position="314"/>
    </location>
</feature>
<dbReference type="GO" id="GO:0016787">
    <property type="term" value="F:hydrolase activity"/>
    <property type="evidence" value="ECO:0007669"/>
    <property type="project" value="UniProtKB-KW"/>
</dbReference>